<protein>
    <submittedName>
        <fullName evidence="5">GPP34 family phosphoprotein</fullName>
    </submittedName>
</protein>
<dbReference type="GO" id="GO:0070273">
    <property type="term" value="F:phosphatidylinositol-4-phosphate binding"/>
    <property type="evidence" value="ECO:0007669"/>
    <property type="project" value="InterPro"/>
</dbReference>
<organism evidence="5 6">
    <name type="scientific">Streptomyces triculaminicus</name>
    <dbReference type="NCBI Taxonomy" id="2816232"/>
    <lineage>
        <taxon>Bacteria</taxon>
        <taxon>Bacillati</taxon>
        <taxon>Actinomycetota</taxon>
        <taxon>Actinomycetes</taxon>
        <taxon>Kitasatosporales</taxon>
        <taxon>Streptomycetaceae</taxon>
        <taxon>Streptomyces</taxon>
    </lineage>
</organism>
<reference evidence="5" key="1">
    <citation type="submission" date="2021-03" db="EMBL/GenBank/DDBJ databases">
        <title>Streptomyces strains.</title>
        <authorList>
            <person name="Lund M.B."/>
            <person name="Toerring T."/>
        </authorList>
    </citation>
    <scope>NUCLEOTIDE SEQUENCE</scope>
    <source>
        <strain evidence="5">JCM 4242</strain>
    </source>
</reference>
<dbReference type="RefSeq" id="WP_086567100.1">
    <property type="nucleotide sequence ID" value="NZ_JAFMOF010000001.1"/>
</dbReference>
<accession>A0A939JNS2</accession>
<dbReference type="Pfam" id="PF05719">
    <property type="entry name" value="GPP34"/>
    <property type="match status" value="1"/>
</dbReference>
<keyword evidence="4" id="KW-0472">Membrane</keyword>
<sequence length="205" mass="21961">MTTPRDLLITVMDEVPGDPAERGEVSLGLAGAELIDLLAAGAVTLGGDEGDRIVPGGPTGMDDRLLDQARASLVAEAPYESVGDWLWRRGRDLASAYLAALEADGLVTRQRRGWMSFRPGQPVLADSLEHRLAGDHRRSNEPVLAALVTAVGIRDEEDDGDAPGVADDAVDTVLAAVNDAALELEALRQRREIEQSAFDNIWRGE</sequence>
<dbReference type="GO" id="GO:0005737">
    <property type="term" value="C:cytoplasm"/>
    <property type="evidence" value="ECO:0007669"/>
    <property type="project" value="UniProtKB-ARBA"/>
</dbReference>
<comment type="subcellular location">
    <subcellularLocation>
        <location evidence="1">Golgi apparatus membrane</location>
        <topology evidence="1">Peripheral membrane protein</topology>
        <orientation evidence="1">Cytoplasmic side</orientation>
    </subcellularLocation>
</comment>
<comment type="caution">
    <text evidence="5">The sequence shown here is derived from an EMBL/GenBank/DDBJ whole genome shotgun (WGS) entry which is preliminary data.</text>
</comment>
<dbReference type="InterPro" id="IPR008628">
    <property type="entry name" value="GPP34-like"/>
</dbReference>
<evidence type="ECO:0000313" key="5">
    <source>
        <dbReference type="EMBL" id="MBO0651957.1"/>
    </source>
</evidence>
<proteinExistence type="predicted"/>
<evidence type="ECO:0000256" key="3">
    <source>
        <dbReference type="ARBA" id="ARBA00023121"/>
    </source>
</evidence>
<gene>
    <name evidence="5" type="ORF">J1792_03840</name>
</gene>
<keyword evidence="2" id="KW-0333">Golgi apparatus</keyword>
<keyword evidence="3" id="KW-0446">Lipid-binding</keyword>
<evidence type="ECO:0000256" key="1">
    <source>
        <dbReference type="ARBA" id="ARBA00004255"/>
    </source>
</evidence>
<dbReference type="InterPro" id="IPR038261">
    <property type="entry name" value="GPP34-like_sf"/>
</dbReference>
<evidence type="ECO:0000256" key="2">
    <source>
        <dbReference type="ARBA" id="ARBA00023034"/>
    </source>
</evidence>
<evidence type="ECO:0000313" key="6">
    <source>
        <dbReference type="Proteomes" id="UP000664781"/>
    </source>
</evidence>
<dbReference type="Proteomes" id="UP000664781">
    <property type="component" value="Unassembled WGS sequence"/>
</dbReference>
<dbReference type="GO" id="GO:0012505">
    <property type="term" value="C:endomembrane system"/>
    <property type="evidence" value="ECO:0007669"/>
    <property type="project" value="UniProtKB-ARBA"/>
</dbReference>
<dbReference type="EMBL" id="JAFMOF010000001">
    <property type="protein sequence ID" value="MBO0651957.1"/>
    <property type="molecule type" value="Genomic_DNA"/>
</dbReference>
<dbReference type="AlphaFoldDB" id="A0A939JNS2"/>
<evidence type="ECO:0000256" key="4">
    <source>
        <dbReference type="ARBA" id="ARBA00023136"/>
    </source>
</evidence>
<keyword evidence="6" id="KW-1185">Reference proteome</keyword>
<dbReference type="Gene3D" id="1.10.3630.10">
    <property type="entry name" value="yeast vps74-n-term truncation variant domain like"/>
    <property type="match status" value="1"/>
</dbReference>
<name>A0A939JNS2_9ACTN</name>